<evidence type="ECO:0000256" key="7">
    <source>
        <dbReference type="ARBA" id="ARBA00022801"/>
    </source>
</evidence>
<evidence type="ECO:0000256" key="1">
    <source>
        <dbReference type="ARBA" id="ARBA00007090"/>
    </source>
</evidence>
<dbReference type="GO" id="GO:0008360">
    <property type="term" value="P:regulation of cell shape"/>
    <property type="evidence" value="ECO:0007669"/>
    <property type="project" value="UniProtKB-KW"/>
</dbReference>
<name>A0A927MX40_9ACTN</name>
<comment type="similarity">
    <text evidence="2">In the N-terminal section; belongs to the glycosyltransferase 51 family.</text>
</comment>
<evidence type="ECO:0000256" key="10">
    <source>
        <dbReference type="ARBA" id="ARBA00023268"/>
    </source>
</evidence>
<dbReference type="CDD" id="cd06577">
    <property type="entry name" value="PASTA_pknB"/>
    <property type="match status" value="1"/>
</dbReference>
<feature type="region of interest" description="Disordered" evidence="14">
    <location>
        <begin position="729"/>
        <end position="818"/>
    </location>
</feature>
<dbReference type="Pfam" id="PF00905">
    <property type="entry name" value="Transpeptidase"/>
    <property type="match status" value="1"/>
</dbReference>
<comment type="similarity">
    <text evidence="1">In the C-terminal section; belongs to the transpeptidase family.</text>
</comment>
<dbReference type="Pfam" id="PF03793">
    <property type="entry name" value="PASTA"/>
    <property type="match status" value="1"/>
</dbReference>
<reference evidence="16" key="1">
    <citation type="submission" date="2020-10" db="EMBL/GenBank/DDBJ databases">
        <title>Sequencing the genomes of 1000 actinobacteria strains.</title>
        <authorList>
            <person name="Klenk H.-P."/>
        </authorList>
    </citation>
    <scope>NUCLEOTIDE SEQUENCE</scope>
    <source>
        <strain evidence="16">DSM 45354</strain>
    </source>
</reference>
<dbReference type="Gene3D" id="3.30.10.20">
    <property type="match status" value="1"/>
</dbReference>
<dbReference type="InterPro" id="IPR001460">
    <property type="entry name" value="PCN-bd_Tpept"/>
</dbReference>
<organism evidence="16 17">
    <name type="scientific">Actinopolymorpha pittospori</name>
    <dbReference type="NCBI Taxonomy" id="648752"/>
    <lineage>
        <taxon>Bacteria</taxon>
        <taxon>Bacillati</taxon>
        <taxon>Actinomycetota</taxon>
        <taxon>Actinomycetes</taxon>
        <taxon>Propionibacteriales</taxon>
        <taxon>Actinopolymorphaceae</taxon>
        <taxon>Actinopolymorpha</taxon>
    </lineage>
</organism>
<sequence>MSRTRGERGFVSQLLLFVVISALTGALAAGLVVPFAGLLGLSTQSTTDAFENMDANLQDPPLPERSRLLAADGSLIATFYDQNRVEVPLKQVAKVMQNALLAIEDARFYQHGPLDAQGTLRAFVRNSQSGGVSQGGSSLTQQYVKQVLFETAATEAEQQKVVEDSYGRKLQELRYAVELEKTMTKDEILEKYFNIVYFGDGAYGVESAAKHYFSTSASKLTLTQAATLASIVRDPNNVNPAVDPQATLSRRNLVLSRMADVGMISQPTYEEARKAGLGLRMNKTPRGCYYSPYPFFCDYAEQVLLDDPALGKTRDERRRVIDQGGLTIRTTLDPQAQRAADKAVSENVHPTDGAIGALSMVEPGTGYIKAMAQSRGYGRGKGKTFINLNAQHKYNGSIGYQPGSTFKPFVLAAAIRQGIPLTAEFPSPGSTVITGPVRTCENGKPGYNRLPWKVSNSTSAGSTSTLISGTTHSVNTFFGNLEKQTGICEPANIATRLGATRSDGDPLQQVKPFTLGVNEIAPVSMAEAYASFAARGLHCKAIPITEVTDRTGNQVKVQGPQCKQEIPKEVADGVNYTLRQVIDGPDPGRTGADMHLDGRQAAGKTGTSEDRIGVWFMGYTTNLATAAVITDADPPQKSLLGTRIAGRTVGGDQVWGGKLAGPMWTAAMKGALEGRKSANFVEPNPDLVQGIPTNVPSVISMGRSKAERTLKAAGFTMAMGSYVDSGLPRGTVARQSPGPNSTAGSGTTVTIYLSDGTPPAPPPQPPLPPDLPRVPDLPKPPGGPDGPRGPNLPRGPGGPNGPGIPGLLGASGFLGGTG</sequence>
<evidence type="ECO:0000256" key="3">
    <source>
        <dbReference type="ARBA" id="ARBA00022645"/>
    </source>
</evidence>
<evidence type="ECO:0000313" key="17">
    <source>
        <dbReference type="Proteomes" id="UP000638648"/>
    </source>
</evidence>
<keyword evidence="8" id="KW-0133">Cell shape</keyword>
<evidence type="ECO:0000256" key="4">
    <source>
        <dbReference type="ARBA" id="ARBA00022670"/>
    </source>
</evidence>
<dbReference type="Pfam" id="PF00912">
    <property type="entry name" value="Transgly"/>
    <property type="match status" value="1"/>
</dbReference>
<evidence type="ECO:0000313" key="16">
    <source>
        <dbReference type="EMBL" id="MBE1606358.1"/>
    </source>
</evidence>
<feature type="domain" description="PASTA" evidence="15">
    <location>
        <begin position="690"/>
        <end position="755"/>
    </location>
</feature>
<dbReference type="EMBL" id="JADBEM010000001">
    <property type="protein sequence ID" value="MBE1606358.1"/>
    <property type="molecule type" value="Genomic_DNA"/>
</dbReference>
<dbReference type="InterPro" id="IPR001264">
    <property type="entry name" value="Glyco_trans_51"/>
</dbReference>
<keyword evidence="10" id="KW-0511">Multifunctional enzyme</keyword>
<evidence type="ECO:0000256" key="2">
    <source>
        <dbReference type="ARBA" id="ARBA00007739"/>
    </source>
</evidence>
<dbReference type="Gene3D" id="1.10.3810.10">
    <property type="entry name" value="Biosynthetic peptidoglycan transglycosylase-like"/>
    <property type="match status" value="1"/>
</dbReference>
<evidence type="ECO:0000256" key="6">
    <source>
        <dbReference type="ARBA" id="ARBA00022679"/>
    </source>
</evidence>
<dbReference type="GO" id="GO:0009002">
    <property type="term" value="F:serine-type D-Ala-D-Ala carboxypeptidase activity"/>
    <property type="evidence" value="ECO:0007669"/>
    <property type="project" value="UniProtKB-EC"/>
</dbReference>
<accession>A0A927MX40</accession>
<keyword evidence="7" id="KW-0378">Hydrolase</keyword>
<dbReference type="AlphaFoldDB" id="A0A927MX40"/>
<dbReference type="GO" id="GO:0006508">
    <property type="term" value="P:proteolysis"/>
    <property type="evidence" value="ECO:0007669"/>
    <property type="project" value="UniProtKB-KW"/>
</dbReference>
<dbReference type="InterPro" id="IPR050396">
    <property type="entry name" value="Glycosyltr_51/Transpeptidase"/>
</dbReference>
<evidence type="ECO:0000256" key="12">
    <source>
        <dbReference type="ARBA" id="ARBA00034000"/>
    </source>
</evidence>
<dbReference type="PROSITE" id="PS51178">
    <property type="entry name" value="PASTA"/>
    <property type="match status" value="1"/>
</dbReference>
<dbReference type="GO" id="GO:0009252">
    <property type="term" value="P:peptidoglycan biosynthetic process"/>
    <property type="evidence" value="ECO:0007669"/>
    <property type="project" value="UniProtKB-KW"/>
</dbReference>
<evidence type="ECO:0000256" key="5">
    <source>
        <dbReference type="ARBA" id="ARBA00022676"/>
    </source>
</evidence>
<dbReference type="InterPro" id="IPR005543">
    <property type="entry name" value="PASTA_dom"/>
</dbReference>
<comment type="catalytic activity">
    <reaction evidence="12">
        <text>Preferential cleavage: (Ac)2-L-Lys-D-Ala-|-D-Ala. Also transpeptidation of peptidyl-alanyl moieties that are N-acyl substituents of D-alanine.</text>
        <dbReference type="EC" id="3.4.16.4"/>
    </reaction>
</comment>
<keyword evidence="17" id="KW-1185">Reference proteome</keyword>
<keyword evidence="5" id="KW-0328">Glycosyltransferase</keyword>
<dbReference type="PANTHER" id="PTHR32282:SF33">
    <property type="entry name" value="PEPTIDOGLYCAN GLYCOSYLTRANSFERASE"/>
    <property type="match status" value="1"/>
</dbReference>
<dbReference type="Proteomes" id="UP000638648">
    <property type="component" value="Unassembled WGS sequence"/>
</dbReference>
<dbReference type="GO" id="GO:0030288">
    <property type="term" value="C:outer membrane-bounded periplasmic space"/>
    <property type="evidence" value="ECO:0007669"/>
    <property type="project" value="TreeGrafter"/>
</dbReference>
<dbReference type="GO" id="GO:0008955">
    <property type="term" value="F:peptidoglycan glycosyltransferase activity"/>
    <property type="evidence" value="ECO:0007669"/>
    <property type="project" value="UniProtKB-EC"/>
</dbReference>
<evidence type="ECO:0000256" key="11">
    <source>
        <dbReference type="ARBA" id="ARBA00023316"/>
    </source>
</evidence>
<comment type="caution">
    <text evidence="16">The sequence shown here is derived from an EMBL/GenBank/DDBJ whole genome shotgun (WGS) entry which is preliminary data.</text>
</comment>
<proteinExistence type="inferred from homology"/>
<protein>
    <submittedName>
        <fullName evidence="16">Membrane peptidoglycan carboxypeptidase</fullName>
    </submittedName>
</protein>
<evidence type="ECO:0000256" key="8">
    <source>
        <dbReference type="ARBA" id="ARBA00022960"/>
    </source>
</evidence>
<dbReference type="SMART" id="SM00740">
    <property type="entry name" value="PASTA"/>
    <property type="match status" value="1"/>
</dbReference>
<dbReference type="InterPro" id="IPR012338">
    <property type="entry name" value="Beta-lactam/transpept-like"/>
</dbReference>
<feature type="compositionally biased region" description="Gly residues" evidence="14">
    <location>
        <begin position="795"/>
        <end position="806"/>
    </location>
</feature>
<dbReference type="InterPro" id="IPR036950">
    <property type="entry name" value="PBP_transglycosylase"/>
</dbReference>
<evidence type="ECO:0000259" key="15">
    <source>
        <dbReference type="PROSITE" id="PS51178"/>
    </source>
</evidence>
<evidence type="ECO:0000256" key="14">
    <source>
        <dbReference type="SAM" id="MobiDB-lite"/>
    </source>
</evidence>
<evidence type="ECO:0000256" key="9">
    <source>
        <dbReference type="ARBA" id="ARBA00022984"/>
    </source>
</evidence>
<gene>
    <name evidence="16" type="ORF">HEB94_003206</name>
</gene>
<feature type="compositionally biased region" description="Pro residues" evidence="14">
    <location>
        <begin position="758"/>
        <end position="784"/>
    </location>
</feature>
<keyword evidence="9" id="KW-0573">Peptidoglycan synthesis</keyword>
<keyword evidence="6" id="KW-0808">Transferase</keyword>
<comment type="catalytic activity">
    <reaction evidence="13">
        <text>[GlcNAc-(1-&gt;4)-Mur2Ac(oyl-L-Ala-gamma-D-Glu-L-Lys-D-Ala-D-Ala)](n)-di-trans,octa-cis-undecaprenyl diphosphate + beta-D-GlcNAc-(1-&gt;4)-Mur2Ac(oyl-L-Ala-gamma-D-Glu-L-Lys-D-Ala-D-Ala)-di-trans,octa-cis-undecaprenyl diphosphate = [GlcNAc-(1-&gt;4)-Mur2Ac(oyl-L-Ala-gamma-D-Glu-L-Lys-D-Ala-D-Ala)](n+1)-di-trans,octa-cis-undecaprenyl diphosphate + di-trans,octa-cis-undecaprenyl diphosphate + H(+)</text>
        <dbReference type="Rhea" id="RHEA:23708"/>
        <dbReference type="Rhea" id="RHEA-COMP:9602"/>
        <dbReference type="Rhea" id="RHEA-COMP:9603"/>
        <dbReference type="ChEBI" id="CHEBI:15378"/>
        <dbReference type="ChEBI" id="CHEBI:58405"/>
        <dbReference type="ChEBI" id="CHEBI:60033"/>
        <dbReference type="ChEBI" id="CHEBI:78435"/>
        <dbReference type="EC" id="2.4.99.28"/>
    </reaction>
</comment>
<dbReference type="SUPFAM" id="SSF53955">
    <property type="entry name" value="Lysozyme-like"/>
    <property type="match status" value="1"/>
</dbReference>
<dbReference type="PANTHER" id="PTHR32282">
    <property type="entry name" value="BINDING PROTEIN TRANSPEPTIDASE, PUTATIVE-RELATED"/>
    <property type="match status" value="1"/>
</dbReference>
<evidence type="ECO:0000256" key="13">
    <source>
        <dbReference type="ARBA" id="ARBA00049902"/>
    </source>
</evidence>
<dbReference type="FunFam" id="1.10.3810.10:FF:000001">
    <property type="entry name" value="Penicillin-binding protein 1A"/>
    <property type="match status" value="1"/>
</dbReference>
<dbReference type="GO" id="GO:0071555">
    <property type="term" value="P:cell wall organization"/>
    <property type="evidence" value="ECO:0007669"/>
    <property type="project" value="UniProtKB-KW"/>
</dbReference>
<dbReference type="Gene3D" id="3.40.710.10">
    <property type="entry name" value="DD-peptidase/beta-lactamase superfamily"/>
    <property type="match status" value="1"/>
</dbReference>
<keyword evidence="4" id="KW-0645">Protease</keyword>
<dbReference type="RefSeq" id="WP_192750500.1">
    <property type="nucleotide sequence ID" value="NZ_BAABJL010000245.1"/>
</dbReference>
<feature type="compositionally biased region" description="Polar residues" evidence="14">
    <location>
        <begin position="733"/>
        <end position="751"/>
    </location>
</feature>
<dbReference type="InterPro" id="IPR023346">
    <property type="entry name" value="Lysozyme-like_dom_sf"/>
</dbReference>
<keyword evidence="11" id="KW-0961">Cell wall biogenesis/degradation</keyword>
<dbReference type="SUPFAM" id="SSF56601">
    <property type="entry name" value="beta-lactamase/transpeptidase-like"/>
    <property type="match status" value="1"/>
</dbReference>
<keyword evidence="3 16" id="KW-0121">Carboxypeptidase</keyword>
<dbReference type="GO" id="GO:0008658">
    <property type="term" value="F:penicillin binding"/>
    <property type="evidence" value="ECO:0007669"/>
    <property type="project" value="InterPro"/>
</dbReference>